<organism evidence="4 5">
    <name type="scientific">Plantactinospora mayteni</name>
    <dbReference type="NCBI Taxonomy" id="566021"/>
    <lineage>
        <taxon>Bacteria</taxon>
        <taxon>Bacillati</taxon>
        <taxon>Actinomycetota</taxon>
        <taxon>Actinomycetes</taxon>
        <taxon>Micromonosporales</taxon>
        <taxon>Micromonosporaceae</taxon>
        <taxon>Plantactinospora</taxon>
    </lineage>
</organism>
<feature type="domain" description="PPM-type phosphatase" evidence="3">
    <location>
        <begin position="361"/>
        <end position="578"/>
    </location>
</feature>
<dbReference type="PANTHER" id="PTHR43156:SF2">
    <property type="entry name" value="STAGE II SPORULATION PROTEIN E"/>
    <property type="match status" value="1"/>
</dbReference>
<comment type="caution">
    <text evidence="4">The sequence shown here is derived from an EMBL/GenBank/DDBJ whole genome shotgun (WGS) entry which is preliminary data.</text>
</comment>
<evidence type="ECO:0000256" key="2">
    <source>
        <dbReference type="SAM" id="MobiDB-lite"/>
    </source>
</evidence>
<dbReference type="PANTHER" id="PTHR43156">
    <property type="entry name" value="STAGE II SPORULATION PROTEIN E-RELATED"/>
    <property type="match status" value="1"/>
</dbReference>
<evidence type="ECO:0000259" key="3">
    <source>
        <dbReference type="SMART" id="SM00331"/>
    </source>
</evidence>
<dbReference type="SMART" id="SM00331">
    <property type="entry name" value="PP2C_SIG"/>
    <property type="match status" value="1"/>
</dbReference>
<feature type="region of interest" description="Disordered" evidence="2">
    <location>
        <begin position="1"/>
        <end position="42"/>
    </location>
</feature>
<proteinExistence type="predicted"/>
<keyword evidence="1" id="KW-0378">Hydrolase</keyword>
<reference evidence="4 5" key="1">
    <citation type="submission" date="2021-01" db="EMBL/GenBank/DDBJ databases">
        <title>Whole genome shotgun sequence of Plantactinospora mayteni NBRC 109088.</title>
        <authorList>
            <person name="Komaki H."/>
            <person name="Tamura T."/>
        </authorList>
    </citation>
    <scope>NUCLEOTIDE SEQUENCE [LARGE SCALE GENOMIC DNA]</scope>
    <source>
        <strain evidence="4 5">NBRC 109088</strain>
    </source>
</reference>
<dbReference type="InterPro" id="IPR036890">
    <property type="entry name" value="HATPase_C_sf"/>
</dbReference>
<dbReference type="Pfam" id="PF13581">
    <property type="entry name" value="HATPase_c_2"/>
    <property type="match status" value="1"/>
</dbReference>
<dbReference type="Gene3D" id="3.30.450.20">
    <property type="entry name" value="PAS domain"/>
    <property type="match status" value="1"/>
</dbReference>
<keyword evidence="5" id="KW-1185">Reference proteome</keyword>
<name>A0ABQ4EUR0_9ACTN</name>
<dbReference type="InterPro" id="IPR001932">
    <property type="entry name" value="PPM-type_phosphatase-like_dom"/>
</dbReference>
<sequence>MPGTVGRVPAPPSTVAGAPPIPEPTIGPPADGRWPDTPLGPPGRWDPALRAVVDLVLSAPVPMALAYGAQLALVYNDGFAELISAKHPQAFGRPAAEVFAEVWQVPGVGDVIERVYRTGEPFLERDTPLPLARDEPGIPEQSLFARGYSPVRDSTGSIIGVLTVAAEATQVTQRLQNLGELASALAGTLTLDDVARVTLRNAVSTFAADQVEFGVDDGSGWRLVRRVRGEVLDEADERLPPLWRRHGPDSPAPLVLTADSGTPSFASDGQPLLHSAVDRHDEKIRALAALPLRTSALRGGLTVGYRQPHRWPPAERALLAASAELVAQAAERARRFETQHGTAQLLQRSMLPEHLPDLPLLRIAARYDAGVDGNAAGGDFYDAFALPDGRLAVVLGDVAGHDVQAAALMGQVRAALRALALSDPAPVPVLAGLDRLVASLSAEARSDELFVTVIYGLVDPETDRLTIASAGHPPPLVRRGSPGQPGTARYVEVPPGVPLGLSGRRSAVTVEFPPGDTLLLFSDGVVERRQRSLTDGFEALAATVAGAATGDPRTLCALAGGAVPGNTEDDVAVLAVEHASTPSRSASMEVPAEPTAPGRVRHWMTGQLHLWGVPEQVVGSAVLCTSELTTNALLHAGTAARVEIDLSPERLLVSVADSGTRGAVTRARTEKLSSRGRGLGLIEQLSDAWGTDPTVRGSTVWFEMMIPATAGADAQPDG</sequence>
<evidence type="ECO:0000313" key="5">
    <source>
        <dbReference type="Proteomes" id="UP000621500"/>
    </source>
</evidence>
<gene>
    <name evidence="4" type="ORF">Pma05_49400</name>
</gene>
<dbReference type="EMBL" id="BONX01000034">
    <property type="protein sequence ID" value="GIG98367.1"/>
    <property type="molecule type" value="Genomic_DNA"/>
</dbReference>
<dbReference type="SUPFAM" id="SSF55874">
    <property type="entry name" value="ATPase domain of HSP90 chaperone/DNA topoisomerase II/histidine kinase"/>
    <property type="match status" value="1"/>
</dbReference>
<evidence type="ECO:0000256" key="1">
    <source>
        <dbReference type="ARBA" id="ARBA00022801"/>
    </source>
</evidence>
<accession>A0ABQ4EUR0</accession>
<dbReference type="Gene3D" id="3.30.450.40">
    <property type="match status" value="1"/>
</dbReference>
<dbReference type="CDD" id="cd16936">
    <property type="entry name" value="HATPase_RsbW-like"/>
    <property type="match status" value="1"/>
</dbReference>
<feature type="region of interest" description="Disordered" evidence="2">
    <location>
        <begin position="468"/>
        <end position="488"/>
    </location>
</feature>
<dbReference type="InterPro" id="IPR052016">
    <property type="entry name" value="Bact_Sigma-Reg"/>
</dbReference>
<dbReference type="Gene3D" id="3.30.565.10">
    <property type="entry name" value="Histidine kinase-like ATPase, C-terminal domain"/>
    <property type="match status" value="1"/>
</dbReference>
<dbReference type="SUPFAM" id="SSF55781">
    <property type="entry name" value="GAF domain-like"/>
    <property type="match status" value="1"/>
</dbReference>
<evidence type="ECO:0000313" key="4">
    <source>
        <dbReference type="EMBL" id="GIG98367.1"/>
    </source>
</evidence>
<dbReference type="InterPro" id="IPR036457">
    <property type="entry name" value="PPM-type-like_dom_sf"/>
</dbReference>
<dbReference type="Proteomes" id="UP000621500">
    <property type="component" value="Unassembled WGS sequence"/>
</dbReference>
<dbReference type="RefSeq" id="WP_203859803.1">
    <property type="nucleotide sequence ID" value="NZ_BAAAZQ010000017.1"/>
</dbReference>
<dbReference type="Gene3D" id="3.60.40.10">
    <property type="entry name" value="PPM-type phosphatase domain"/>
    <property type="match status" value="1"/>
</dbReference>
<dbReference type="InterPro" id="IPR003594">
    <property type="entry name" value="HATPase_dom"/>
</dbReference>
<dbReference type="InterPro" id="IPR029016">
    <property type="entry name" value="GAF-like_dom_sf"/>
</dbReference>
<dbReference type="SUPFAM" id="SSF81606">
    <property type="entry name" value="PP2C-like"/>
    <property type="match status" value="1"/>
</dbReference>
<protein>
    <recommendedName>
        <fullName evidence="3">PPM-type phosphatase domain-containing protein</fullName>
    </recommendedName>
</protein>
<dbReference type="Pfam" id="PF07228">
    <property type="entry name" value="SpoIIE"/>
    <property type="match status" value="1"/>
</dbReference>